<reference evidence="2" key="1">
    <citation type="submission" date="2014-01" db="EMBL/GenBank/DDBJ databases">
        <authorList>
            <person name="Brown-Elliot B."/>
            <person name="Wallace R."/>
            <person name="Lenaerts A."/>
            <person name="Ordway D."/>
            <person name="DeGroote M.A."/>
            <person name="Parker T."/>
            <person name="Sizemore C."/>
            <person name="Tallon L.J."/>
            <person name="Sadzewicz L.K."/>
            <person name="Sengamalay N."/>
            <person name="Fraser C.M."/>
            <person name="Hine E."/>
            <person name="Shefchek K.A."/>
            <person name="Das S.P."/>
            <person name="Tettelin H."/>
        </authorList>
    </citation>
    <scope>NUCLEOTIDE SEQUENCE [LARGE SCALE GENOMIC DNA]</scope>
    <source>
        <strain evidence="2">4042</strain>
    </source>
</reference>
<proteinExistence type="predicted"/>
<dbReference type="EMBL" id="JAOB01000011">
    <property type="protein sequence ID" value="EUA73503.1"/>
    <property type="molecule type" value="Genomic_DNA"/>
</dbReference>
<dbReference type="AlphaFoldDB" id="X8E0N0"/>
<comment type="caution">
    <text evidence="2">The sequence shown here is derived from an EMBL/GenBank/DDBJ whole genome shotgun (WGS) entry which is preliminary data.</text>
</comment>
<evidence type="ECO:0000256" key="1">
    <source>
        <dbReference type="SAM" id="MobiDB-lite"/>
    </source>
</evidence>
<dbReference type="EC" id="2.3.1.86" evidence="2"/>
<organism evidence="2">
    <name type="scientific">Mycobacterium xenopi 4042</name>
    <dbReference type="NCBI Taxonomy" id="1299334"/>
    <lineage>
        <taxon>Bacteria</taxon>
        <taxon>Bacillati</taxon>
        <taxon>Actinomycetota</taxon>
        <taxon>Actinomycetes</taxon>
        <taxon>Mycobacteriales</taxon>
        <taxon>Mycobacteriaceae</taxon>
        <taxon>Mycobacterium</taxon>
    </lineage>
</organism>
<protein>
    <submittedName>
        <fullName evidence="2">Acyl-CoA synthetase domain protein</fullName>
        <ecNumber evidence="2">2.3.1.86</ecNumber>
    </submittedName>
</protein>
<evidence type="ECO:0000313" key="2">
    <source>
        <dbReference type="EMBL" id="EUA73503.1"/>
    </source>
</evidence>
<dbReference type="GO" id="GO:0004321">
    <property type="term" value="F:fatty-acyl-CoA synthase activity"/>
    <property type="evidence" value="ECO:0007669"/>
    <property type="project" value="UniProtKB-EC"/>
</dbReference>
<name>X8E0N0_MYCXE</name>
<gene>
    <name evidence="2" type="ORF">I553_9660</name>
</gene>
<sequence length="109" mass="12029">MAETIQQLLRERIDDPTPAVKYADRVWTWREHLAEASTMAAALIGIADPQRPCTSARCWATPLRCSPRWPPLRWADTCFAGSTTLAAGRAGKRHSAGRLPAPAHRSRAP</sequence>
<feature type="region of interest" description="Disordered" evidence="1">
    <location>
        <begin position="87"/>
        <end position="109"/>
    </location>
</feature>
<keyword evidence="2" id="KW-0808">Transferase</keyword>
<accession>X8E0N0</accession>
<keyword evidence="2" id="KW-0012">Acyltransferase</keyword>